<dbReference type="Proteomes" id="UP000295390">
    <property type="component" value="Unassembled WGS sequence"/>
</dbReference>
<dbReference type="RefSeq" id="WP_133538025.1">
    <property type="nucleotide sequence ID" value="NZ_SNYH01000007.1"/>
</dbReference>
<reference evidence="1 2" key="1">
    <citation type="submission" date="2019-03" db="EMBL/GenBank/DDBJ databases">
        <title>Genomic Encyclopedia of Type Strains, Phase III (KMG-III): the genomes of soil and plant-associated and newly described type strains.</title>
        <authorList>
            <person name="Whitman W."/>
        </authorList>
    </citation>
    <scope>NUCLEOTIDE SEQUENCE [LARGE SCALE GENOMIC DNA]</scope>
    <source>
        <strain evidence="1 2">CECT 8283</strain>
    </source>
</reference>
<dbReference type="GO" id="GO:0006352">
    <property type="term" value="P:DNA-templated transcription initiation"/>
    <property type="evidence" value="ECO:0007669"/>
    <property type="project" value="InterPro"/>
</dbReference>
<evidence type="ECO:0000313" key="1">
    <source>
        <dbReference type="EMBL" id="TDQ21951.1"/>
    </source>
</evidence>
<dbReference type="InterPro" id="IPR013324">
    <property type="entry name" value="RNA_pol_sigma_r3/r4-like"/>
</dbReference>
<dbReference type="SUPFAM" id="SSF88946">
    <property type="entry name" value="Sigma2 domain of RNA polymerase sigma factors"/>
    <property type="match status" value="1"/>
</dbReference>
<dbReference type="GO" id="GO:0003700">
    <property type="term" value="F:DNA-binding transcription factor activity"/>
    <property type="evidence" value="ECO:0007669"/>
    <property type="project" value="InterPro"/>
</dbReference>
<proteinExistence type="predicted"/>
<sequence length="252" mass="30462">MSYQQREFHIFVAQIFPDLLKSKEKGDKEVFNKLILKILPDIRKYVKQRLVAAIKKGHFHKNKYKPDDFVDQLFIEVYEHIEEVKKAEDFYLWLFQKTNQLLENIIEEEEFDDLFFKNIDDYSKPEWDEMEEKFSADAEGDLLMMDELDDSSFHKNDYTLNHVFVEDDEQNYIDKLDKELSDAKTQKHMQMILHKLPLHMQSVFELYSKYNFNVDEISVIKGIAQKEVNRLIEETRNELRKSFFSRYLTDDK</sequence>
<evidence type="ECO:0000313" key="2">
    <source>
        <dbReference type="Proteomes" id="UP000295390"/>
    </source>
</evidence>
<protein>
    <submittedName>
        <fullName evidence="1">RNA polymerase sigma factor (Sigma-70 family)</fullName>
    </submittedName>
</protein>
<dbReference type="EMBL" id="SNYH01000007">
    <property type="protein sequence ID" value="TDQ21951.1"/>
    <property type="molecule type" value="Genomic_DNA"/>
</dbReference>
<organism evidence="1 2">
    <name type="scientific">Tenacibaculum caenipelagi</name>
    <dbReference type="NCBI Taxonomy" id="1325435"/>
    <lineage>
        <taxon>Bacteria</taxon>
        <taxon>Pseudomonadati</taxon>
        <taxon>Bacteroidota</taxon>
        <taxon>Flavobacteriia</taxon>
        <taxon>Flavobacteriales</taxon>
        <taxon>Flavobacteriaceae</taxon>
        <taxon>Tenacibaculum</taxon>
    </lineage>
</organism>
<dbReference type="AlphaFoldDB" id="A0A4R6T976"/>
<gene>
    <name evidence="1" type="ORF">DFQ07_3048</name>
</gene>
<comment type="caution">
    <text evidence="1">The sequence shown here is derived from an EMBL/GenBank/DDBJ whole genome shotgun (WGS) entry which is preliminary data.</text>
</comment>
<accession>A0A4R6T976</accession>
<dbReference type="InterPro" id="IPR013325">
    <property type="entry name" value="RNA_pol_sigma_r2"/>
</dbReference>
<keyword evidence="2" id="KW-1185">Reference proteome</keyword>
<name>A0A4R6T976_9FLAO</name>
<dbReference type="OrthoDB" id="1226308at2"/>
<dbReference type="SUPFAM" id="SSF88659">
    <property type="entry name" value="Sigma3 and sigma4 domains of RNA polymerase sigma factors"/>
    <property type="match status" value="1"/>
</dbReference>